<organism evidence="2 3">
    <name type="scientific">Taxus chinensis</name>
    <name type="common">Chinese yew</name>
    <name type="synonym">Taxus wallichiana var. chinensis</name>
    <dbReference type="NCBI Taxonomy" id="29808"/>
    <lineage>
        <taxon>Eukaryota</taxon>
        <taxon>Viridiplantae</taxon>
        <taxon>Streptophyta</taxon>
        <taxon>Embryophyta</taxon>
        <taxon>Tracheophyta</taxon>
        <taxon>Spermatophyta</taxon>
        <taxon>Pinopsida</taxon>
        <taxon>Pinidae</taxon>
        <taxon>Conifers II</taxon>
        <taxon>Cupressales</taxon>
        <taxon>Taxaceae</taxon>
        <taxon>Taxus</taxon>
    </lineage>
</organism>
<keyword evidence="1" id="KW-0175">Coiled coil</keyword>
<dbReference type="AlphaFoldDB" id="A0AA38LKR0"/>
<feature type="coiled-coil region" evidence="1">
    <location>
        <begin position="3"/>
        <end position="34"/>
    </location>
</feature>
<evidence type="ECO:0000256" key="1">
    <source>
        <dbReference type="SAM" id="Coils"/>
    </source>
</evidence>
<feature type="non-terminal residue" evidence="2">
    <location>
        <position position="54"/>
    </location>
</feature>
<reference evidence="2 3" key="1">
    <citation type="journal article" date="2021" name="Nat. Plants">
        <title>The Taxus genome provides insights into paclitaxel biosynthesis.</title>
        <authorList>
            <person name="Xiong X."/>
            <person name="Gou J."/>
            <person name="Liao Q."/>
            <person name="Li Y."/>
            <person name="Zhou Q."/>
            <person name="Bi G."/>
            <person name="Li C."/>
            <person name="Du R."/>
            <person name="Wang X."/>
            <person name="Sun T."/>
            <person name="Guo L."/>
            <person name="Liang H."/>
            <person name="Lu P."/>
            <person name="Wu Y."/>
            <person name="Zhang Z."/>
            <person name="Ro D.K."/>
            <person name="Shang Y."/>
            <person name="Huang S."/>
            <person name="Yan J."/>
        </authorList>
    </citation>
    <scope>NUCLEOTIDE SEQUENCE [LARGE SCALE GENOMIC DNA]</scope>
    <source>
        <strain evidence="2">Ta-2019</strain>
    </source>
</reference>
<sequence>KVIAKATNEYKRLIEEEERDKKEVEADKDLEEAYQQILLQDAQEGISAEDPNPE</sequence>
<evidence type="ECO:0000313" key="2">
    <source>
        <dbReference type="EMBL" id="KAH9327306.1"/>
    </source>
</evidence>
<protein>
    <submittedName>
        <fullName evidence="2">Uncharacterized protein</fullName>
    </submittedName>
</protein>
<comment type="caution">
    <text evidence="2">The sequence shown here is derived from an EMBL/GenBank/DDBJ whole genome shotgun (WGS) entry which is preliminary data.</text>
</comment>
<feature type="non-terminal residue" evidence="2">
    <location>
        <position position="1"/>
    </location>
</feature>
<dbReference type="Proteomes" id="UP000824469">
    <property type="component" value="Unassembled WGS sequence"/>
</dbReference>
<name>A0AA38LKR0_TAXCH</name>
<proteinExistence type="predicted"/>
<dbReference type="EMBL" id="JAHRHJ020000002">
    <property type="protein sequence ID" value="KAH9327306.1"/>
    <property type="molecule type" value="Genomic_DNA"/>
</dbReference>
<accession>A0AA38LKR0</accession>
<evidence type="ECO:0000313" key="3">
    <source>
        <dbReference type="Proteomes" id="UP000824469"/>
    </source>
</evidence>
<keyword evidence="3" id="KW-1185">Reference proteome</keyword>
<gene>
    <name evidence="2" type="ORF">KI387_007484</name>
</gene>